<evidence type="ECO:0000313" key="2">
    <source>
        <dbReference type="EMBL" id="AOF41424.1"/>
    </source>
</evidence>
<sequence length="696" mass="78888">MGYTIHAFVLIAISSWAFGGSITVDYGRMVIKGYKNCNVSINNNERMEIYPGENGYAHNGLVFGLVSWWCDNEYGSLIKNIECKDCGLYCTYNQQFEMCRTNAPIVIGVTVGIIIFFIVTSLTLTCFKQRLIKLTNSVIVHMITSDDRGRAKKVSTLNKITGMMNPIIFRTLETKSKNINDMIMARRLKLRKQLTGDEPLYGKICVENESDDVEYLQILEEKVTKSPHNILGRPKMPIPTENDLRTVKYGLKKPGHSIYTTTVMVLCMVSLASCCDKTLYLTTKGKICNEASCVEISTYQLSIKNGQVVCFNTPEGKTLKIHLRNTNVIVRYQASYYTCDYMLKTTSTYSCKAAWGDCYYGGTCYQGYVHSSLKKHTDNPHGYGCTDGVIGCDAHCTAQVSCTWYRWEVIPDHNKCYKIYNKVSEIWETDVVIDYDGMRKVSTLNTNNPTCNMKHMNLTGLLDLPIAIMSLLHETVHVKDSILLNGNIGYDVDAAQINMPVKNMIGEQQLSLNKKTTTFYTSRPEIVSLTCEAKAMYDEPSIRRLLRTKQPSISELNLIKNGDYVIKRKIPTNGFANIMISNIKFDHLFMSPSYCRIKVEQSYGCIGCDTKPYVILRPYDIKNEGILEYETNCTWAQSVLSCNPEPYIMTLDDNNDICLIYVPSTNQTMIINFNFVFVGEVTMLKTYYSETSTEAL</sequence>
<organism evidence="2">
    <name type="scientific">Seattle Prectang virus</name>
    <dbReference type="NCBI Taxonomy" id="1892235"/>
    <lineage>
        <taxon>Viruses</taxon>
        <taxon>Riboviria</taxon>
        <taxon>Orthornavirae</taxon>
        <taxon>Negarnaviricota</taxon>
        <taxon>Polyploviricotina</taxon>
        <taxon>Bunyaviricetes</taxon>
        <taxon>Elliovirales</taxon>
        <taxon>Phasmaviridae</taxon>
        <taxon>Orthophasmavirus</taxon>
        <taxon>Seattle orthophasmavirus</taxon>
    </lineage>
</organism>
<protein>
    <submittedName>
        <fullName evidence="2">Glycoprotein</fullName>
    </submittedName>
</protein>
<evidence type="ECO:0000256" key="1">
    <source>
        <dbReference type="SAM" id="Phobius"/>
    </source>
</evidence>
<dbReference type="RefSeq" id="YP_009666958.1">
    <property type="nucleotide sequence ID" value="NC_043624.1"/>
</dbReference>
<dbReference type="GeneID" id="41324539"/>
<feature type="transmembrane region" description="Helical" evidence="1">
    <location>
        <begin position="6"/>
        <end position="26"/>
    </location>
</feature>
<proteinExistence type="predicted"/>
<keyword evidence="1" id="KW-1133">Transmembrane helix</keyword>
<keyword evidence="1" id="KW-0472">Membrane</keyword>
<dbReference type="KEGG" id="vg:41324539"/>
<dbReference type="Proteomes" id="UP000296981">
    <property type="component" value="Genome"/>
</dbReference>
<reference evidence="2" key="1">
    <citation type="submission" date="2016-05" db="EMBL/GenBank/DDBJ databases">
        <title>Genome sequences of viruses discovered in Washington state moths.</title>
        <authorList>
            <person name="Greninger A."/>
            <person name="Droppers D."/>
            <person name="Jerome K."/>
        </authorList>
    </citation>
    <scope>NUCLEOTIDE SEQUENCE [LARGE SCALE GENOMIC DNA]</scope>
    <source>
        <strain evidence="2">UW1</strain>
    </source>
</reference>
<dbReference type="EMBL" id="KX272881">
    <property type="protein sequence ID" value="AOF41424.1"/>
    <property type="molecule type" value="Genomic_RNA"/>
</dbReference>
<feature type="non-terminal residue" evidence="2">
    <location>
        <position position="696"/>
    </location>
</feature>
<keyword evidence="1" id="KW-0812">Transmembrane</keyword>
<name>A0A1B3ILF7_9VIRU</name>
<feature type="transmembrane region" description="Helical" evidence="1">
    <location>
        <begin position="103"/>
        <end position="124"/>
    </location>
</feature>
<accession>A0A1B3ILF7</accession>